<dbReference type="GeneTree" id="ENSGT01140000282612"/>
<sequence>MCWFDPTAQAGNRGKKQRTQLSRGKKPSAAGVPEICEITCLWFKPSHLIGTNRMNLGTIADSFIARTMTQHTSRLCKGYLTKKESDGLLHQMTWPPQSPNLNPIEMVWDELDHTVKEKQPTSDQHMWELLQDCWKSIPGEAG</sequence>
<accession>A0AAZ3NZI7</accession>
<dbReference type="Proteomes" id="UP000694402">
    <property type="component" value="Unassembled WGS sequence"/>
</dbReference>
<feature type="compositionally biased region" description="Basic residues" evidence="1">
    <location>
        <begin position="13"/>
        <end position="26"/>
    </location>
</feature>
<protein>
    <recommendedName>
        <fullName evidence="4">Tc1-like transposase DDE domain-containing protein</fullName>
    </recommendedName>
</protein>
<dbReference type="Gene3D" id="3.30.420.10">
    <property type="entry name" value="Ribonuclease H-like superfamily/Ribonuclease H"/>
    <property type="match status" value="1"/>
</dbReference>
<evidence type="ECO:0000313" key="2">
    <source>
        <dbReference type="Ensembl" id="ENSOTSP00005109049.1"/>
    </source>
</evidence>
<reference evidence="2" key="2">
    <citation type="submission" date="2025-08" db="UniProtKB">
        <authorList>
            <consortium name="Ensembl"/>
        </authorList>
    </citation>
    <scope>IDENTIFICATION</scope>
</reference>
<name>A0AAZ3NZI7_ONCTS</name>
<dbReference type="GO" id="GO:0003676">
    <property type="term" value="F:nucleic acid binding"/>
    <property type="evidence" value="ECO:0007669"/>
    <property type="project" value="InterPro"/>
</dbReference>
<reference evidence="2" key="3">
    <citation type="submission" date="2025-09" db="UniProtKB">
        <authorList>
            <consortium name="Ensembl"/>
        </authorList>
    </citation>
    <scope>IDENTIFICATION</scope>
</reference>
<evidence type="ECO:0008006" key="4">
    <source>
        <dbReference type="Google" id="ProtNLM"/>
    </source>
</evidence>
<dbReference type="Ensembl" id="ENSOTST00005150550.1">
    <property type="protein sequence ID" value="ENSOTSP00005109049.1"/>
    <property type="gene ID" value="ENSOTSG00005079089.1"/>
</dbReference>
<feature type="region of interest" description="Disordered" evidence="1">
    <location>
        <begin position="1"/>
        <end position="28"/>
    </location>
</feature>
<proteinExistence type="predicted"/>
<evidence type="ECO:0000256" key="1">
    <source>
        <dbReference type="SAM" id="MobiDB-lite"/>
    </source>
</evidence>
<organism evidence="2 3">
    <name type="scientific">Oncorhynchus tshawytscha</name>
    <name type="common">Chinook salmon</name>
    <name type="synonym">Salmo tshawytscha</name>
    <dbReference type="NCBI Taxonomy" id="74940"/>
    <lineage>
        <taxon>Eukaryota</taxon>
        <taxon>Metazoa</taxon>
        <taxon>Chordata</taxon>
        <taxon>Craniata</taxon>
        <taxon>Vertebrata</taxon>
        <taxon>Euteleostomi</taxon>
        <taxon>Actinopterygii</taxon>
        <taxon>Neopterygii</taxon>
        <taxon>Teleostei</taxon>
        <taxon>Protacanthopterygii</taxon>
        <taxon>Salmoniformes</taxon>
        <taxon>Salmonidae</taxon>
        <taxon>Salmoninae</taxon>
        <taxon>Oncorhynchus</taxon>
    </lineage>
</organism>
<reference evidence="3" key="1">
    <citation type="journal article" date="2018" name="PLoS ONE">
        <title>Chinook salmon (Oncorhynchus tshawytscha) genome and transcriptome.</title>
        <authorList>
            <person name="Christensen K.A."/>
            <person name="Leong J.S."/>
            <person name="Sakhrani D."/>
            <person name="Biagi C.A."/>
            <person name="Minkley D.R."/>
            <person name="Withler R.E."/>
            <person name="Rondeau E.B."/>
            <person name="Koop B.F."/>
            <person name="Devlin R.H."/>
        </authorList>
    </citation>
    <scope>NUCLEOTIDE SEQUENCE [LARGE SCALE GENOMIC DNA]</scope>
</reference>
<keyword evidence="3" id="KW-1185">Reference proteome</keyword>
<evidence type="ECO:0000313" key="3">
    <source>
        <dbReference type="Proteomes" id="UP000694402"/>
    </source>
</evidence>
<dbReference type="InterPro" id="IPR036397">
    <property type="entry name" value="RNaseH_sf"/>
</dbReference>
<dbReference type="AlphaFoldDB" id="A0AAZ3NZI7"/>